<dbReference type="FunFam" id="1.20.1250.20:FF:000034">
    <property type="entry name" value="MFS general substrate transporter"/>
    <property type="match status" value="1"/>
</dbReference>
<keyword evidence="5 7" id="KW-0472">Membrane</keyword>
<protein>
    <submittedName>
        <fullName evidence="9">MFS general substrate transporter</fullName>
    </submittedName>
</protein>
<dbReference type="PANTHER" id="PTHR43791:SF91">
    <property type="entry name" value="MAJOR FACILITATOR SUPERFAMILY (MFS) PROFILE DOMAIN-CONTAINING PROTEIN-RELATED"/>
    <property type="match status" value="1"/>
</dbReference>
<dbReference type="AlphaFoldDB" id="A0A4S9B5J3"/>
<feature type="transmembrane region" description="Helical" evidence="7">
    <location>
        <begin position="208"/>
        <end position="230"/>
    </location>
</feature>
<proteinExistence type="predicted"/>
<keyword evidence="3 7" id="KW-0812">Transmembrane</keyword>
<dbReference type="PROSITE" id="PS50850">
    <property type="entry name" value="MFS"/>
    <property type="match status" value="1"/>
</dbReference>
<reference evidence="9 10" key="1">
    <citation type="submission" date="2018-10" db="EMBL/GenBank/DDBJ databases">
        <title>Fifty Aureobasidium pullulans genomes reveal a recombining polyextremotolerant generalist.</title>
        <authorList>
            <person name="Gostincar C."/>
            <person name="Turk M."/>
            <person name="Zajc J."/>
            <person name="Gunde-Cimerman N."/>
        </authorList>
    </citation>
    <scope>NUCLEOTIDE SEQUENCE [LARGE SCALE GENOMIC DNA]</scope>
    <source>
        <strain evidence="9 10">EXF-10507</strain>
    </source>
</reference>
<sequence length="493" mass="55216">MARTQFNMDDSDSQFKERKAVSAGTSTQRLEIDPVREKQLVRKLDLSIIPPVTLLYLFSFLDRVNIGNARLYGLEEDLDLSSDKYQTAVSLLFVTYLLFEVPSNIILKHYCRPSRWIAFISVCWGIIATLTGIVQSFGGLVACRLLLGLFESGLFPGLAVYLSFFYTKREIGLRIGYLFVSAALAGAFGGLLAYGIGHMDGVAGQAGWRWIFIIEGIPTFILGIACWWWLADGPETAWFLTSEEKKLMEIRRLQQIGVTDEFAWQDVRAGLKDWKMWAFCCALFGADTMLYGYSTFLPTIIKNIDPTYSSALVQVLTIPCYAVGAISYLIMARISDWSQKRGVYTVMFGIISIVGYAMLISDGGPGVHYAGCFLVALGLYVAVGLPIAWLLANNPRFGKRTTATGLQLMFGNCAGIMSSFLYPKEEGPRFIRGHAVSLGMVSFAMIVYAFMWWFFSRENKKRINGERDSRIEDLSEEEIADLGDENPKFLFSI</sequence>
<evidence type="ECO:0000256" key="2">
    <source>
        <dbReference type="ARBA" id="ARBA00022448"/>
    </source>
</evidence>
<feature type="transmembrane region" description="Helical" evidence="7">
    <location>
        <begin position="46"/>
        <end position="66"/>
    </location>
</feature>
<dbReference type="InterPro" id="IPR020846">
    <property type="entry name" value="MFS_dom"/>
</dbReference>
<feature type="transmembrane region" description="Helical" evidence="7">
    <location>
        <begin position="434"/>
        <end position="455"/>
    </location>
</feature>
<organism evidence="9 10">
    <name type="scientific">Aureobasidium pullulans</name>
    <name type="common">Black yeast</name>
    <name type="synonym">Pullularia pullulans</name>
    <dbReference type="NCBI Taxonomy" id="5580"/>
    <lineage>
        <taxon>Eukaryota</taxon>
        <taxon>Fungi</taxon>
        <taxon>Dikarya</taxon>
        <taxon>Ascomycota</taxon>
        <taxon>Pezizomycotina</taxon>
        <taxon>Dothideomycetes</taxon>
        <taxon>Dothideomycetidae</taxon>
        <taxon>Dothideales</taxon>
        <taxon>Saccotheciaceae</taxon>
        <taxon>Aureobasidium</taxon>
    </lineage>
</organism>
<evidence type="ECO:0000256" key="4">
    <source>
        <dbReference type="ARBA" id="ARBA00022989"/>
    </source>
</evidence>
<feature type="domain" description="Major facilitator superfamily (MFS) profile" evidence="8">
    <location>
        <begin position="48"/>
        <end position="460"/>
    </location>
</feature>
<feature type="transmembrane region" description="Helical" evidence="7">
    <location>
        <begin position="367"/>
        <end position="391"/>
    </location>
</feature>
<dbReference type="Proteomes" id="UP000304928">
    <property type="component" value="Unassembled WGS sequence"/>
</dbReference>
<evidence type="ECO:0000313" key="9">
    <source>
        <dbReference type="EMBL" id="THW87964.1"/>
    </source>
</evidence>
<dbReference type="GO" id="GO:0016020">
    <property type="term" value="C:membrane"/>
    <property type="evidence" value="ECO:0007669"/>
    <property type="project" value="UniProtKB-SubCell"/>
</dbReference>
<feature type="transmembrane region" description="Helical" evidence="7">
    <location>
        <begin position="276"/>
        <end position="296"/>
    </location>
</feature>
<dbReference type="InterPro" id="IPR011701">
    <property type="entry name" value="MFS"/>
</dbReference>
<evidence type="ECO:0000256" key="5">
    <source>
        <dbReference type="ARBA" id="ARBA00023136"/>
    </source>
</evidence>
<evidence type="ECO:0000256" key="1">
    <source>
        <dbReference type="ARBA" id="ARBA00004141"/>
    </source>
</evidence>
<gene>
    <name evidence="9" type="ORF">D6D15_06320</name>
</gene>
<feature type="transmembrane region" description="Helical" evidence="7">
    <location>
        <begin position="403"/>
        <end position="422"/>
    </location>
</feature>
<keyword evidence="4 7" id="KW-1133">Transmembrane helix</keyword>
<feature type="transmembrane region" description="Helical" evidence="7">
    <location>
        <begin position="342"/>
        <end position="361"/>
    </location>
</feature>
<dbReference type="EMBL" id="QZAR01000113">
    <property type="protein sequence ID" value="THW87964.1"/>
    <property type="molecule type" value="Genomic_DNA"/>
</dbReference>
<evidence type="ECO:0000313" key="10">
    <source>
        <dbReference type="Proteomes" id="UP000304928"/>
    </source>
</evidence>
<evidence type="ECO:0000256" key="3">
    <source>
        <dbReference type="ARBA" id="ARBA00022692"/>
    </source>
</evidence>
<dbReference type="FunFam" id="1.20.1250.20:FF:000068">
    <property type="entry name" value="MFS general substrate transporter"/>
    <property type="match status" value="1"/>
</dbReference>
<feature type="transmembrane region" description="Helical" evidence="7">
    <location>
        <begin position="308"/>
        <end position="330"/>
    </location>
</feature>
<feature type="transmembrane region" description="Helical" evidence="7">
    <location>
        <begin position="116"/>
        <end position="138"/>
    </location>
</feature>
<feature type="transmembrane region" description="Helical" evidence="7">
    <location>
        <begin position="176"/>
        <end position="196"/>
    </location>
</feature>
<evidence type="ECO:0000259" key="8">
    <source>
        <dbReference type="PROSITE" id="PS50850"/>
    </source>
</evidence>
<dbReference type="Pfam" id="PF07690">
    <property type="entry name" value="MFS_1"/>
    <property type="match status" value="1"/>
</dbReference>
<dbReference type="SUPFAM" id="SSF103473">
    <property type="entry name" value="MFS general substrate transporter"/>
    <property type="match status" value="1"/>
</dbReference>
<evidence type="ECO:0000256" key="7">
    <source>
        <dbReference type="SAM" id="Phobius"/>
    </source>
</evidence>
<comment type="caution">
    <text evidence="9">The sequence shown here is derived from an EMBL/GenBank/DDBJ whole genome shotgun (WGS) entry which is preliminary data.</text>
</comment>
<name>A0A4S9B5J3_AURPU</name>
<feature type="transmembrane region" description="Helical" evidence="7">
    <location>
        <begin position="86"/>
        <end position="107"/>
    </location>
</feature>
<accession>A0A4S9B5J3</accession>
<evidence type="ECO:0000256" key="6">
    <source>
        <dbReference type="SAM" id="MobiDB-lite"/>
    </source>
</evidence>
<dbReference type="PANTHER" id="PTHR43791">
    <property type="entry name" value="PERMEASE-RELATED"/>
    <property type="match status" value="1"/>
</dbReference>
<dbReference type="InterPro" id="IPR036259">
    <property type="entry name" value="MFS_trans_sf"/>
</dbReference>
<dbReference type="Gene3D" id="1.20.1250.20">
    <property type="entry name" value="MFS general substrate transporter like domains"/>
    <property type="match status" value="2"/>
</dbReference>
<feature type="region of interest" description="Disordered" evidence="6">
    <location>
        <begin position="1"/>
        <end position="22"/>
    </location>
</feature>
<comment type="subcellular location">
    <subcellularLocation>
        <location evidence="1">Membrane</location>
        <topology evidence="1">Multi-pass membrane protein</topology>
    </subcellularLocation>
</comment>
<keyword evidence="2" id="KW-0813">Transport</keyword>
<feature type="transmembrane region" description="Helical" evidence="7">
    <location>
        <begin position="144"/>
        <end position="164"/>
    </location>
</feature>
<dbReference type="GO" id="GO:0022857">
    <property type="term" value="F:transmembrane transporter activity"/>
    <property type="evidence" value="ECO:0007669"/>
    <property type="project" value="InterPro"/>
</dbReference>